<dbReference type="EC" id="3.1.3.3" evidence="3"/>
<evidence type="ECO:0000256" key="2">
    <source>
        <dbReference type="ARBA" id="ARBA00005135"/>
    </source>
</evidence>
<proteinExistence type="predicted"/>
<reference evidence="11 12" key="1">
    <citation type="journal article" date="2013" name="Genome Announc.">
        <title>Draft Genome Sequence of the Methanotrophic Gammaproteobacterium Methyloglobulus morosus DSM 22980 Strain KoM1.</title>
        <authorList>
            <person name="Poehlein A."/>
            <person name="Deutzmann J.S."/>
            <person name="Daniel R."/>
            <person name="Simeonova D.D."/>
        </authorList>
    </citation>
    <scope>NUCLEOTIDE SEQUENCE [LARGE SCALE GENOMIC DNA]</scope>
    <source>
        <strain evidence="11 12">KoM1</strain>
    </source>
</reference>
<keyword evidence="5" id="KW-0479">Metal-binding</keyword>
<dbReference type="GO" id="GO:0005737">
    <property type="term" value="C:cytoplasm"/>
    <property type="evidence" value="ECO:0007669"/>
    <property type="project" value="TreeGrafter"/>
</dbReference>
<dbReference type="PANTHER" id="PTHR43344:SF2">
    <property type="entry name" value="PHOSPHOSERINE PHOSPHATASE"/>
    <property type="match status" value="1"/>
</dbReference>
<evidence type="ECO:0000256" key="9">
    <source>
        <dbReference type="ARBA" id="ARBA00048138"/>
    </source>
</evidence>
<evidence type="ECO:0000256" key="4">
    <source>
        <dbReference type="ARBA" id="ARBA00022605"/>
    </source>
</evidence>
<dbReference type="InterPro" id="IPR036412">
    <property type="entry name" value="HAD-like_sf"/>
</dbReference>
<dbReference type="AlphaFoldDB" id="V5E277"/>
<dbReference type="Pfam" id="PF12710">
    <property type="entry name" value="HAD"/>
    <property type="match status" value="1"/>
</dbReference>
<dbReference type="eggNOG" id="COG0560">
    <property type="taxonomic scope" value="Bacteria"/>
</dbReference>
<dbReference type="InterPro" id="IPR023214">
    <property type="entry name" value="HAD_sf"/>
</dbReference>
<dbReference type="GO" id="GO:0036424">
    <property type="term" value="F:L-phosphoserine phosphatase activity"/>
    <property type="evidence" value="ECO:0007669"/>
    <property type="project" value="TreeGrafter"/>
</dbReference>
<dbReference type="GO" id="GO:0000287">
    <property type="term" value="F:magnesium ion binding"/>
    <property type="evidence" value="ECO:0007669"/>
    <property type="project" value="TreeGrafter"/>
</dbReference>
<dbReference type="NCBIfam" id="TIGR01488">
    <property type="entry name" value="HAD-SF-IB"/>
    <property type="match status" value="1"/>
</dbReference>
<dbReference type="InterPro" id="IPR050582">
    <property type="entry name" value="HAD-like_SerB"/>
</dbReference>
<dbReference type="PANTHER" id="PTHR43344">
    <property type="entry name" value="PHOSPHOSERINE PHOSPHATASE"/>
    <property type="match status" value="1"/>
</dbReference>
<dbReference type="OrthoDB" id="9792539at2"/>
<evidence type="ECO:0000256" key="10">
    <source>
        <dbReference type="ARBA" id="ARBA00048523"/>
    </source>
</evidence>
<dbReference type="RefSeq" id="WP_023493394.1">
    <property type="nucleotide sequence ID" value="NZ_AYLO01000014.1"/>
</dbReference>
<gene>
    <name evidence="11" type="ORF">MGMO_14c00120</name>
</gene>
<evidence type="ECO:0000256" key="3">
    <source>
        <dbReference type="ARBA" id="ARBA00012640"/>
    </source>
</evidence>
<evidence type="ECO:0000256" key="1">
    <source>
        <dbReference type="ARBA" id="ARBA00001946"/>
    </source>
</evidence>
<protein>
    <recommendedName>
        <fullName evidence="3">phosphoserine phosphatase</fullName>
        <ecNumber evidence="3">3.1.3.3</ecNumber>
    </recommendedName>
</protein>
<evidence type="ECO:0000256" key="8">
    <source>
        <dbReference type="ARBA" id="ARBA00023299"/>
    </source>
</evidence>
<evidence type="ECO:0000313" key="11">
    <source>
        <dbReference type="EMBL" id="ESS73656.1"/>
    </source>
</evidence>
<comment type="cofactor">
    <cofactor evidence="1">
        <name>Mg(2+)</name>
        <dbReference type="ChEBI" id="CHEBI:18420"/>
    </cofactor>
</comment>
<dbReference type="SUPFAM" id="SSF56784">
    <property type="entry name" value="HAD-like"/>
    <property type="match status" value="1"/>
</dbReference>
<keyword evidence="6" id="KW-0378">Hydrolase</keyword>
<name>V5E277_9GAMM</name>
<keyword evidence="8" id="KW-0718">Serine biosynthesis</keyword>
<evidence type="ECO:0000256" key="7">
    <source>
        <dbReference type="ARBA" id="ARBA00022842"/>
    </source>
</evidence>
<dbReference type="EMBL" id="AYLO01000014">
    <property type="protein sequence ID" value="ESS73656.1"/>
    <property type="molecule type" value="Genomic_DNA"/>
</dbReference>
<evidence type="ECO:0000256" key="5">
    <source>
        <dbReference type="ARBA" id="ARBA00022723"/>
    </source>
</evidence>
<dbReference type="STRING" id="1116472.MGMO_14c00120"/>
<evidence type="ECO:0000313" key="12">
    <source>
        <dbReference type="Proteomes" id="UP000017842"/>
    </source>
</evidence>
<dbReference type="GO" id="GO:0006564">
    <property type="term" value="P:L-serine biosynthetic process"/>
    <property type="evidence" value="ECO:0007669"/>
    <property type="project" value="UniProtKB-KW"/>
</dbReference>
<dbReference type="Gene3D" id="3.40.50.1000">
    <property type="entry name" value="HAD superfamily/HAD-like"/>
    <property type="match status" value="1"/>
</dbReference>
<comment type="pathway">
    <text evidence="2">Amino-acid biosynthesis; L-serine biosynthesis; L-serine from 3-phospho-D-glycerate: step 3/3.</text>
</comment>
<sequence>MNLTTNKPDTTTEYLVASDFDQTLSFNDSGYVLAEMLGISDYKEKVTGLACATLVHQGAELAYLLRHDPAFRSVRREHLIEAGKRVRLKDDVKLLAEILNEGLAGNRFHFFVISAGPREVVCSALEGIVPPENVFGTQLEFDPETGEIGSVLRVPAGYGKVAVLQELELKLQMSPDRVIYVGDGSSDLYVMHDVNSRDGHTIAVSETKSIGRIANRTVLCDNAVSVLIPILEDVLKWDSHQIRELFTSYGLAIQDWDKIRTDWITFHNGCF</sequence>
<comment type="caution">
    <text evidence="11">The sequence shown here is derived from an EMBL/GenBank/DDBJ whole genome shotgun (WGS) entry which is preliminary data.</text>
</comment>
<dbReference type="Proteomes" id="UP000017842">
    <property type="component" value="Unassembled WGS sequence"/>
</dbReference>
<keyword evidence="4" id="KW-0028">Amino-acid biosynthesis</keyword>
<accession>V5E277</accession>
<organism evidence="11 12">
    <name type="scientific">Methyloglobulus morosus KoM1</name>
    <dbReference type="NCBI Taxonomy" id="1116472"/>
    <lineage>
        <taxon>Bacteria</taxon>
        <taxon>Pseudomonadati</taxon>
        <taxon>Pseudomonadota</taxon>
        <taxon>Gammaproteobacteria</taxon>
        <taxon>Methylococcales</taxon>
        <taxon>Methylococcaceae</taxon>
        <taxon>Methyloglobulus</taxon>
    </lineage>
</organism>
<keyword evidence="12" id="KW-1185">Reference proteome</keyword>
<comment type="catalytic activity">
    <reaction evidence="10">
        <text>O-phospho-D-serine + H2O = D-serine + phosphate</text>
        <dbReference type="Rhea" id="RHEA:24873"/>
        <dbReference type="ChEBI" id="CHEBI:15377"/>
        <dbReference type="ChEBI" id="CHEBI:35247"/>
        <dbReference type="ChEBI" id="CHEBI:43474"/>
        <dbReference type="ChEBI" id="CHEBI:58680"/>
        <dbReference type="EC" id="3.1.3.3"/>
    </reaction>
</comment>
<evidence type="ECO:0000256" key="6">
    <source>
        <dbReference type="ARBA" id="ARBA00022801"/>
    </source>
</evidence>
<dbReference type="PATRIC" id="fig|1116472.3.peg.487"/>
<comment type="catalytic activity">
    <reaction evidence="9">
        <text>O-phospho-L-serine + H2O = L-serine + phosphate</text>
        <dbReference type="Rhea" id="RHEA:21208"/>
        <dbReference type="ChEBI" id="CHEBI:15377"/>
        <dbReference type="ChEBI" id="CHEBI:33384"/>
        <dbReference type="ChEBI" id="CHEBI:43474"/>
        <dbReference type="ChEBI" id="CHEBI:57524"/>
        <dbReference type="EC" id="3.1.3.3"/>
    </reaction>
</comment>
<keyword evidence="7" id="KW-0460">Magnesium</keyword>